<evidence type="ECO:0000256" key="3">
    <source>
        <dbReference type="ARBA" id="ARBA00023242"/>
    </source>
</evidence>
<dbReference type="Pfam" id="PF03859">
    <property type="entry name" value="CG-1"/>
    <property type="match status" value="1"/>
</dbReference>
<accession>A0AA86SBW8</accession>
<dbReference type="GO" id="GO:0006357">
    <property type="term" value="P:regulation of transcription by RNA polymerase II"/>
    <property type="evidence" value="ECO:0007669"/>
    <property type="project" value="TreeGrafter"/>
</dbReference>
<dbReference type="Gramene" id="rna-AYBTSS11_LOCUS1911">
    <property type="protein sequence ID" value="CAJ1851093.1"/>
    <property type="gene ID" value="gene-AYBTSS11_LOCUS1911"/>
</dbReference>
<evidence type="ECO:0000259" key="4">
    <source>
        <dbReference type="PROSITE" id="PS51437"/>
    </source>
</evidence>
<keyword evidence="3" id="KW-0539">Nucleus</keyword>
<dbReference type="Proteomes" id="UP001189624">
    <property type="component" value="Chromosome 1"/>
</dbReference>
<dbReference type="GO" id="GO:0003690">
    <property type="term" value="F:double-stranded DNA binding"/>
    <property type="evidence" value="ECO:0007669"/>
    <property type="project" value="TreeGrafter"/>
</dbReference>
<evidence type="ECO:0000313" key="5">
    <source>
        <dbReference type="EMBL" id="CAJ1851093.1"/>
    </source>
</evidence>
<reference evidence="5" key="1">
    <citation type="submission" date="2023-10" db="EMBL/GenBank/DDBJ databases">
        <authorList>
            <person name="Domelevo Entfellner J.-B."/>
        </authorList>
    </citation>
    <scope>NUCLEOTIDE SEQUENCE</scope>
</reference>
<name>A0AA86SBW8_9FABA</name>
<evidence type="ECO:0000256" key="1">
    <source>
        <dbReference type="ARBA" id="ARBA00004123"/>
    </source>
</evidence>
<comment type="subcellular location">
    <subcellularLocation>
        <location evidence="1">Nucleus</location>
    </subcellularLocation>
</comment>
<evidence type="ECO:0000256" key="2">
    <source>
        <dbReference type="ARBA" id="ARBA00023163"/>
    </source>
</evidence>
<sequence>MAGLEYNIDELFQEAKKRWLKPVEVLYILRNHDRCELTHQPPHQPTGGSLLLFNRRVTRFFRKDGHNWRKKKDGRTVGEAHERLKVCLTTYGVMIIKMT</sequence>
<dbReference type="PANTHER" id="PTHR23335:SF21">
    <property type="entry name" value="CALMODULIN-BINDING PROTEIN"/>
    <property type="match status" value="1"/>
</dbReference>
<proteinExistence type="predicted"/>
<keyword evidence="6" id="KW-1185">Reference proteome</keyword>
<gene>
    <name evidence="5" type="ORF">AYBTSS11_LOCUS1911</name>
</gene>
<dbReference type="GO" id="GO:0005634">
    <property type="term" value="C:nucleus"/>
    <property type="evidence" value="ECO:0007669"/>
    <property type="project" value="UniProtKB-SubCell"/>
</dbReference>
<feature type="domain" description="CG-1" evidence="4">
    <location>
        <begin position="8"/>
        <end position="99"/>
    </location>
</feature>
<dbReference type="PANTHER" id="PTHR23335">
    <property type="entry name" value="CALMODULIN-BINDING TRANSCRIPTION ACTIVATOR CAMTA"/>
    <property type="match status" value="1"/>
</dbReference>
<protein>
    <recommendedName>
        <fullName evidence="4">CG-1 domain-containing protein</fullName>
    </recommendedName>
</protein>
<dbReference type="GO" id="GO:0003712">
    <property type="term" value="F:transcription coregulator activity"/>
    <property type="evidence" value="ECO:0007669"/>
    <property type="project" value="TreeGrafter"/>
</dbReference>
<dbReference type="SMART" id="SM01076">
    <property type="entry name" value="CG-1"/>
    <property type="match status" value="1"/>
</dbReference>
<dbReference type="EMBL" id="OY731398">
    <property type="protein sequence ID" value="CAJ1851093.1"/>
    <property type="molecule type" value="Genomic_DNA"/>
</dbReference>
<keyword evidence="2" id="KW-0804">Transcription</keyword>
<dbReference type="AlphaFoldDB" id="A0AA86SBW8"/>
<evidence type="ECO:0000313" key="6">
    <source>
        <dbReference type="Proteomes" id="UP001189624"/>
    </source>
</evidence>
<dbReference type="PROSITE" id="PS51437">
    <property type="entry name" value="CG_1"/>
    <property type="match status" value="1"/>
</dbReference>
<dbReference type="InterPro" id="IPR005559">
    <property type="entry name" value="CG-1_dom"/>
</dbReference>
<organism evidence="5 6">
    <name type="scientific">Sphenostylis stenocarpa</name>
    <dbReference type="NCBI Taxonomy" id="92480"/>
    <lineage>
        <taxon>Eukaryota</taxon>
        <taxon>Viridiplantae</taxon>
        <taxon>Streptophyta</taxon>
        <taxon>Embryophyta</taxon>
        <taxon>Tracheophyta</taxon>
        <taxon>Spermatophyta</taxon>
        <taxon>Magnoliopsida</taxon>
        <taxon>eudicotyledons</taxon>
        <taxon>Gunneridae</taxon>
        <taxon>Pentapetalae</taxon>
        <taxon>rosids</taxon>
        <taxon>fabids</taxon>
        <taxon>Fabales</taxon>
        <taxon>Fabaceae</taxon>
        <taxon>Papilionoideae</taxon>
        <taxon>50 kb inversion clade</taxon>
        <taxon>NPAAA clade</taxon>
        <taxon>indigoferoid/millettioid clade</taxon>
        <taxon>Phaseoleae</taxon>
        <taxon>Sphenostylis</taxon>
    </lineage>
</organism>